<dbReference type="Gene3D" id="2.40.128.690">
    <property type="entry name" value="YycH protein, domain 3-like"/>
    <property type="match status" value="1"/>
</dbReference>
<evidence type="ECO:0000313" key="2">
    <source>
        <dbReference type="EMBL" id="MDP4096425.1"/>
    </source>
</evidence>
<gene>
    <name evidence="2" type="primary">yycI</name>
    <name evidence="2" type="ORF">OIN60_06540</name>
</gene>
<feature type="domain" description="Regulatory protein YycH-like" evidence="1">
    <location>
        <begin position="148"/>
        <end position="233"/>
    </location>
</feature>
<dbReference type="EMBL" id="JAPCKK010000011">
    <property type="protein sequence ID" value="MDP4096425.1"/>
    <property type="molecule type" value="Genomic_DNA"/>
</dbReference>
<reference evidence="2 3" key="1">
    <citation type="submission" date="2022-10" db="EMBL/GenBank/DDBJ databases">
        <title>Paenibacillus description and whole genome data of maize root bacterial community.</title>
        <authorList>
            <person name="Marton D."/>
            <person name="Farkas M."/>
            <person name="Cserhati M."/>
        </authorList>
    </citation>
    <scope>NUCLEOTIDE SEQUENCE [LARGE SCALE GENOMIC DNA]</scope>
    <source>
        <strain evidence="2 3">P96</strain>
    </source>
</reference>
<evidence type="ECO:0000259" key="1">
    <source>
        <dbReference type="Pfam" id="PF09648"/>
    </source>
</evidence>
<sequence length="250" mass="28315">MDWSRAKNVLIFAFLLLNLVLGFQLWSDMRESAGPSLDFTSLDADTQRIMEEKGIQVLAPIPGGTPELPKLSYTYVAGEKGKRVKLAKPVDSRLIFSLPELTEALRSEIPDIADYDYDPLAEYDSDDAFGAFVLHPLVDGRWPLFKVNLELYYSNQKITEYRKIPVGLTTTEEKEKALPASKALGRLVDNYLPMEAVVKDIRLGYYGRDFNSDNQVAVAVWRFILEDGQEYYVQMNGDVISPKTEQTEES</sequence>
<accession>A0ABT9FP61</accession>
<evidence type="ECO:0000313" key="3">
    <source>
        <dbReference type="Proteomes" id="UP001241848"/>
    </source>
</evidence>
<dbReference type="RefSeq" id="WP_305754035.1">
    <property type="nucleotide sequence ID" value="NZ_JAPCKK010000011.1"/>
</dbReference>
<organism evidence="2 3">
    <name type="scientific">Paenibacillus zeirhizosphaerae</name>
    <dbReference type="NCBI Taxonomy" id="2987519"/>
    <lineage>
        <taxon>Bacteria</taxon>
        <taxon>Bacillati</taxon>
        <taxon>Bacillota</taxon>
        <taxon>Bacilli</taxon>
        <taxon>Bacillales</taxon>
        <taxon>Paenibacillaceae</taxon>
        <taxon>Paenibacillus</taxon>
    </lineage>
</organism>
<protein>
    <submittedName>
        <fullName evidence="2">Two-component system regulatory protein YycI</fullName>
    </submittedName>
</protein>
<proteinExistence type="predicted"/>
<dbReference type="InterPro" id="IPR018604">
    <property type="entry name" value="YycI-like"/>
</dbReference>
<name>A0ABT9FP61_9BACL</name>
<keyword evidence="3" id="KW-1185">Reference proteome</keyword>
<dbReference type="Proteomes" id="UP001241848">
    <property type="component" value="Unassembled WGS sequence"/>
</dbReference>
<comment type="caution">
    <text evidence="2">The sequence shown here is derived from an EMBL/GenBank/DDBJ whole genome shotgun (WGS) entry which is preliminary data.</text>
</comment>
<dbReference type="Pfam" id="PF09648">
    <property type="entry name" value="YycI"/>
    <property type="match status" value="1"/>
</dbReference>